<dbReference type="AlphaFoldDB" id="A0A645ELP6"/>
<dbReference type="EMBL" id="VSSQ01048311">
    <property type="protein sequence ID" value="MPN02366.1"/>
    <property type="molecule type" value="Genomic_DNA"/>
</dbReference>
<gene>
    <name evidence="1" type="ORF">SDC9_149582</name>
</gene>
<name>A0A645ELP6_9ZZZZ</name>
<proteinExistence type="predicted"/>
<sequence>MATKKAHTAELMKLAGELPALIEGLEADIAAVSARMAELKKAGLVYASEHWRKDANDEPKYFYLLYPQKHGEPRRRDYIGCDAAKIAEARAGIARAKEYDELAARLSSLSGRVHHVAGTLQDARRYLTSKR</sequence>
<evidence type="ECO:0000313" key="1">
    <source>
        <dbReference type="EMBL" id="MPN02366.1"/>
    </source>
</evidence>
<accession>A0A645ELP6</accession>
<organism evidence="1">
    <name type="scientific">bioreactor metagenome</name>
    <dbReference type="NCBI Taxonomy" id="1076179"/>
    <lineage>
        <taxon>unclassified sequences</taxon>
        <taxon>metagenomes</taxon>
        <taxon>ecological metagenomes</taxon>
    </lineage>
</organism>
<comment type="caution">
    <text evidence="1">The sequence shown here is derived from an EMBL/GenBank/DDBJ whole genome shotgun (WGS) entry which is preliminary data.</text>
</comment>
<reference evidence="1" key="1">
    <citation type="submission" date="2019-08" db="EMBL/GenBank/DDBJ databases">
        <authorList>
            <person name="Kucharzyk K."/>
            <person name="Murdoch R.W."/>
            <person name="Higgins S."/>
            <person name="Loffler F."/>
        </authorList>
    </citation>
    <scope>NUCLEOTIDE SEQUENCE</scope>
</reference>
<protein>
    <submittedName>
        <fullName evidence="1">Uncharacterized protein</fullName>
    </submittedName>
</protein>